<dbReference type="SMART" id="SM00563">
    <property type="entry name" value="PlsC"/>
    <property type="match status" value="1"/>
</dbReference>
<keyword evidence="7" id="KW-0472">Membrane</keyword>
<feature type="region of interest" description="Disordered" evidence="6">
    <location>
        <begin position="277"/>
        <end position="296"/>
    </location>
</feature>
<comment type="pathway">
    <text evidence="1">Lipid metabolism.</text>
</comment>
<evidence type="ECO:0000256" key="6">
    <source>
        <dbReference type="SAM" id="MobiDB-lite"/>
    </source>
</evidence>
<dbReference type="EMBL" id="JBHLUE010000011">
    <property type="protein sequence ID" value="MFC0565427.1"/>
    <property type="molecule type" value="Genomic_DNA"/>
</dbReference>
<sequence>MSGGRRSDTFWQPRPDCGPDCLPPAGAGGVGPVRRALRFAGLLGVLVLGLGLLPVLPLAGAAGRAAVGRRWARGVLRVLGVRLVAGGAGRLPRRGALLVANHTSWLDIVAVLALAPTRMLAKREVRGWPLFGWLAAAGGTIFIDRSRPRALPGTVREVAAALRSGALVTVFPEGTTWCGVPRAGRCGGSGRFRPAMFQAAVEAGAAVVPLALGYRAGDDPRGTTAAAFLGEESLYDSLRRVLAIRDLVVSVGVAPPLYPGPAADRRNLARLAQLATPRPAPPRVRADHGVAVGTNA</sequence>
<organism evidence="9 10">
    <name type="scientific">Plantactinospora siamensis</name>
    <dbReference type="NCBI Taxonomy" id="555372"/>
    <lineage>
        <taxon>Bacteria</taxon>
        <taxon>Bacillati</taxon>
        <taxon>Actinomycetota</taxon>
        <taxon>Actinomycetes</taxon>
        <taxon>Micromonosporales</taxon>
        <taxon>Micromonosporaceae</taxon>
        <taxon>Plantactinospora</taxon>
    </lineage>
</organism>
<evidence type="ECO:0000256" key="7">
    <source>
        <dbReference type="SAM" id="Phobius"/>
    </source>
</evidence>
<feature type="domain" description="Phospholipid/glycerol acyltransferase" evidence="8">
    <location>
        <begin position="96"/>
        <end position="215"/>
    </location>
</feature>
<gene>
    <name evidence="9" type="ORF">ACFFHU_14940</name>
</gene>
<evidence type="ECO:0000256" key="4">
    <source>
        <dbReference type="ARBA" id="ARBA00023098"/>
    </source>
</evidence>
<protein>
    <submittedName>
        <fullName evidence="9">Lysophospholipid acyltransferase family protein</fullName>
    </submittedName>
</protein>
<proteinExistence type="predicted"/>
<dbReference type="SUPFAM" id="SSF69593">
    <property type="entry name" value="Glycerol-3-phosphate (1)-acyltransferase"/>
    <property type="match status" value="1"/>
</dbReference>
<dbReference type="Proteomes" id="UP001589894">
    <property type="component" value="Unassembled WGS sequence"/>
</dbReference>
<name>A0ABV6NXB7_9ACTN</name>
<evidence type="ECO:0000313" key="9">
    <source>
        <dbReference type="EMBL" id="MFC0565427.1"/>
    </source>
</evidence>
<evidence type="ECO:0000256" key="2">
    <source>
        <dbReference type="ARBA" id="ARBA00022516"/>
    </source>
</evidence>
<dbReference type="RefSeq" id="WP_377339217.1">
    <property type="nucleotide sequence ID" value="NZ_JBHLUE010000011.1"/>
</dbReference>
<dbReference type="GO" id="GO:0016746">
    <property type="term" value="F:acyltransferase activity"/>
    <property type="evidence" value="ECO:0007669"/>
    <property type="project" value="UniProtKB-KW"/>
</dbReference>
<accession>A0ABV6NXB7</accession>
<keyword evidence="4" id="KW-0443">Lipid metabolism</keyword>
<evidence type="ECO:0000256" key="5">
    <source>
        <dbReference type="ARBA" id="ARBA00023315"/>
    </source>
</evidence>
<keyword evidence="5 9" id="KW-0012">Acyltransferase</keyword>
<dbReference type="PANTHER" id="PTHR10434:SF64">
    <property type="entry name" value="1-ACYL-SN-GLYCEROL-3-PHOSPHATE ACYLTRANSFERASE-RELATED"/>
    <property type="match status" value="1"/>
</dbReference>
<feature type="transmembrane region" description="Helical" evidence="7">
    <location>
        <begin position="39"/>
        <end position="59"/>
    </location>
</feature>
<dbReference type="CDD" id="cd07989">
    <property type="entry name" value="LPLAT_AGPAT-like"/>
    <property type="match status" value="1"/>
</dbReference>
<dbReference type="InterPro" id="IPR002123">
    <property type="entry name" value="Plipid/glycerol_acylTrfase"/>
</dbReference>
<evidence type="ECO:0000256" key="1">
    <source>
        <dbReference type="ARBA" id="ARBA00005189"/>
    </source>
</evidence>
<keyword evidence="2" id="KW-0444">Lipid biosynthesis</keyword>
<keyword evidence="7" id="KW-1133">Transmembrane helix</keyword>
<dbReference type="PANTHER" id="PTHR10434">
    <property type="entry name" value="1-ACYL-SN-GLYCEROL-3-PHOSPHATE ACYLTRANSFERASE"/>
    <property type="match status" value="1"/>
</dbReference>
<keyword evidence="7" id="KW-0812">Transmembrane</keyword>
<reference evidence="9 10" key="1">
    <citation type="submission" date="2024-09" db="EMBL/GenBank/DDBJ databases">
        <authorList>
            <person name="Sun Q."/>
            <person name="Mori K."/>
        </authorList>
    </citation>
    <scope>NUCLEOTIDE SEQUENCE [LARGE SCALE GENOMIC DNA]</scope>
    <source>
        <strain evidence="9 10">TBRC 2205</strain>
    </source>
</reference>
<keyword evidence="10" id="KW-1185">Reference proteome</keyword>
<evidence type="ECO:0000259" key="8">
    <source>
        <dbReference type="SMART" id="SM00563"/>
    </source>
</evidence>
<evidence type="ECO:0000256" key="3">
    <source>
        <dbReference type="ARBA" id="ARBA00022679"/>
    </source>
</evidence>
<dbReference type="Pfam" id="PF01553">
    <property type="entry name" value="Acyltransferase"/>
    <property type="match status" value="1"/>
</dbReference>
<keyword evidence="3" id="KW-0808">Transferase</keyword>
<comment type="caution">
    <text evidence="9">The sequence shown here is derived from an EMBL/GenBank/DDBJ whole genome shotgun (WGS) entry which is preliminary data.</text>
</comment>
<evidence type="ECO:0000313" key="10">
    <source>
        <dbReference type="Proteomes" id="UP001589894"/>
    </source>
</evidence>